<dbReference type="InterPro" id="IPR044824">
    <property type="entry name" value="MAIN-like"/>
</dbReference>
<evidence type="ECO:0000313" key="1">
    <source>
        <dbReference type="EMBL" id="KAF6169904.1"/>
    </source>
</evidence>
<evidence type="ECO:0008006" key="3">
    <source>
        <dbReference type="Google" id="ProtNLM"/>
    </source>
</evidence>
<protein>
    <recommendedName>
        <fullName evidence="3">Aminotransferase-like plant mobile domain-containing protein</fullName>
    </recommendedName>
</protein>
<sequence length="286" mass="33149">MRPHGIFTSVIKVWKDISSIPPVGDAVVNIFGQFIDIRIGNSDNRLIQALTKHWWPTTHTFLFPCAEIEVTPLDLTMLRSLSIGRYSTQIPYDDAWSILSNASLDSAVTTGGAITGFSQLLEYWFYEYCGVGHPIVKEEVKFLANPRLRAWERGNRRKTNGQATNLFILGRYHIDHRTIETITWEPWLEYAVFEIEDVLTAKLLSCKRMSIQVQNENYKYYLGDRCWRQLTDEARIPLDPPLSMSPHIRPATLQEMRQAGFFDCEQFVIGRSERLMHHTGLNKLWR</sequence>
<dbReference type="PANTHER" id="PTHR46033:SF8">
    <property type="entry name" value="PROTEIN MAINTENANCE OF MERISTEMS-LIKE"/>
    <property type="match status" value="1"/>
</dbReference>
<comment type="caution">
    <text evidence="1">The sequence shown here is derived from an EMBL/GenBank/DDBJ whole genome shotgun (WGS) entry which is preliminary data.</text>
</comment>
<dbReference type="PANTHER" id="PTHR46033">
    <property type="entry name" value="PROTEIN MAIN-LIKE 2"/>
    <property type="match status" value="1"/>
</dbReference>
<name>A0A7J7NSF1_9MAGN</name>
<gene>
    <name evidence="1" type="ORF">GIB67_034296</name>
</gene>
<keyword evidence="2" id="KW-1185">Reference proteome</keyword>
<dbReference type="EMBL" id="JACGCM010000622">
    <property type="protein sequence ID" value="KAF6169904.1"/>
    <property type="molecule type" value="Genomic_DNA"/>
</dbReference>
<proteinExistence type="predicted"/>
<dbReference type="GO" id="GO:0010073">
    <property type="term" value="P:meristem maintenance"/>
    <property type="evidence" value="ECO:0007669"/>
    <property type="project" value="InterPro"/>
</dbReference>
<reference evidence="1 2" key="1">
    <citation type="journal article" date="2020" name="IScience">
        <title>Genome Sequencing of the Endangered Kingdonia uniflora (Circaeasteraceae, Ranunculales) Reveals Potential Mechanisms of Evolutionary Specialization.</title>
        <authorList>
            <person name="Sun Y."/>
            <person name="Deng T."/>
            <person name="Zhang A."/>
            <person name="Moore M.J."/>
            <person name="Landis J.B."/>
            <person name="Lin N."/>
            <person name="Zhang H."/>
            <person name="Zhang X."/>
            <person name="Huang J."/>
            <person name="Zhang X."/>
            <person name="Sun H."/>
            <person name="Wang H."/>
        </authorList>
    </citation>
    <scope>NUCLEOTIDE SEQUENCE [LARGE SCALE GENOMIC DNA]</scope>
    <source>
        <strain evidence="1">TB1705</strain>
        <tissue evidence="1">Leaf</tissue>
    </source>
</reference>
<evidence type="ECO:0000313" key="2">
    <source>
        <dbReference type="Proteomes" id="UP000541444"/>
    </source>
</evidence>
<dbReference type="AlphaFoldDB" id="A0A7J7NSF1"/>
<accession>A0A7J7NSF1</accession>
<organism evidence="1 2">
    <name type="scientific">Kingdonia uniflora</name>
    <dbReference type="NCBI Taxonomy" id="39325"/>
    <lineage>
        <taxon>Eukaryota</taxon>
        <taxon>Viridiplantae</taxon>
        <taxon>Streptophyta</taxon>
        <taxon>Embryophyta</taxon>
        <taxon>Tracheophyta</taxon>
        <taxon>Spermatophyta</taxon>
        <taxon>Magnoliopsida</taxon>
        <taxon>Ranunculales</taxon>
        <taxon>Circaeasteraceae</taxon>
        <taxon>Kingdonia</taxon>
    </lineage>
</organism>
<dbReference type="Proteomes" id="UP000541444">
    <property type="component" value="Unassembled WGS sequence"/>
</dbReference>